<sequence length="288" mass="33043">MCKAGTASFTSLTIYGYEACALATEALLRWPAALSHLDFDFGRFYRNPHPMTYAMFTSWLLPHSSTLKTVSISYLDQMYPHANDDIFDATLFPYLESLQLSRHAFPLDLHFRSCDSKILGPSVRRFTWDFTTNDSNSEKWTAFGEQQEQWLAALVAAAAEQKAALREIAIMFCPDPWDLEPEWGYPWDRMVRLRDGVAAEKGIVVSWDEPPLSREAWLEQVERGQEEHEHEHKHENEHVTRTGSEMEPAASSTMAASSENEHEFACLEPFQPDGDIRDYFPPRVDKTQ</sequence>
<accession>A0A9W8YHI1</accession>
<keyword evidence="3" id="KW-1185">Reference proteome</keyword>
<proteinExistence type="predicted"/>
<evidence type="ECO:0000313" key="3">
    <source>
        <dbReference type="Proteomes" id="UP001140560"/>
    </source>
</evidence>
<evidence type="ECO:0000256" key="1">
    <source>
        <dbReference type="SAM" id="MobiDB-lite"/>
    </source>
</evidence>
<evidence type="ECO:0000313" key="2">
    <source>
        <dbReference type="EMBL" id="KAJ4375362.1"/>
    </source>
</evidence>
<dbReference type="EMBL" id="JAPEUY010000003">
    <property type="protein sequence ID" value="KAJ4375362.1"/>
    <property type="molecule type" value="Genomic_DNA"/>
</dbReference>
<organism evidence="2 3">
    <name type="scientific">Neocucurbitaria cava</name>
    <dbReference type="NCBI Taxonomy" id="798079"/>
    <lineage>
        <taxon>Eukaryota</taxon>
        <taxon>Fungi</taxon>
        <taxon>Dikarya</taxon>
        <taxon>Ascomycota</taxon>
        <taxon>Pezizomycotina</taxon>
        <taxon>Dothideomycetes</taxon>
        <taxon>Pleosporomycetidae</taxon>
        <taxon>Pleosporales</taxon>
        <taxon>Pleosporineae</taxon>
        <taxon>Cucurbitariaceae</taxon>
        <taxon>Neocucurbitaria</taxon>
    </lineage>
</organism>
<name>A0A9W8YHI1_9PLEO</name>
<dbReference type="OrthoDB" id="4840564at2759"/>
<feature type="compositionally biased region" description="Basic and acidic residues" evidence="1">
    <location>
        <begin position="274"/>
        <end position="288"/>
    </location>
</feature>
<feature type="region of interest" description="Disordered" evidence="1">
    <location>
        <begin position="223"/>
        <end position="288"/>
    </location>
</feature>
<dbReference type="Proteomes" id="UP001140560">
    <property type="component" value="Unassembled WGS sequence"/>
</dbReference>
<reference evidence="2" key="1">
    <citation type="submission" date="2022-10" db="EMBL/GenBank/DDBJ databases">
        <title>Tapping the CABI collections for fungal endophytes: first genome assemblies for Collariella, Neodidymelliopsis, Ascochyta clinopodiicola, Didymella pomorum, Didymosphaeria variabile, Neocosmospora piperis and Neocucurbitaria cava.</title>
        <authorList>
            <person name="Hill R."/>
        </authorList>
    </citation>
    <scope>NUCLEOTIDE SEQUENCE</scope>
    <source>
        <strain evidence="2">IMI 356814</strain>
    </source>
</reference>
<dbReference type="AlphaFoldDB" id="A0A9W8YHI1"/>
<gene>
    <name evidence="2" type="ORF">N0V83_002448</name>
</gene>
<comment type="caution">
    <text evidence="2">The sequence shown here is derived from an EMBL/GenBank/DDBJ whole genome shotgun (WGS) entry which is preliminary data.</text>
</comment>
<feature type="compositionally biased region" description="Basic and acidic residues" evidence="1">
    <location>
        <begin position="223"/>
        <end position="240"/>
    </location>
</feature>
<protein>
    <submittedName>
        <fullName evidence="2">Uncharacterized protein</fullName>
    </submittedName>
</protein>